<dbReference type="Proteomes" id="UP000020492">
    <property type="component" value="Unassembled WGS sequence"/>
</dbReference>
<dbReference type="PANTHER" id="PTHR12526:SF627">
    <property type="entry name" value="D-RHAMNOSYLTRANSFERASE WBPZ"/>
    <property type="match status" value="1"/>
</dbReference>
<keyword evidence="2" id="KW-1185">Reference proteome</keyword>
<dbReference type="STRING" id="1476583.DEIPH_ctg011orf0137"/>
<dbReference type="SUPFAM" id="SSF53756">
    <property type="entry name" value="UDP-Glycosyltransferase/glycogen phosphorylase"/>
    <property type="match status" value="1"/>
</dbReference>
<gene>
    <name evidence="1" type="ORF">DEIPH_ctg011orf0137</name>
</gene>
<dbReference type="EMBL" id="JHAC01000011">
    <property type="protein sequence ID" value="EYB69153.1"/>
    <property type="molecule type" value="Genomic_DNA"/>
</dbReference>
<name>A0A016QSX7_9DEIO</name>
<organism evidence="1 2">
    <name type="scientific">Deinococcus phoenicis</name>
    <dbReference type="NCBI Taxonomy" id="1476583"/>
    <lineage>
        <taxon>Bacteria</taxon>
        <taxon>Thermotogati</taxon>
        <taxon>Deinococcota</taxon>
        <taxon>Deinococci</taxon>
        <taxon>Deinococcales</taxon>
        <taxon>Deinococcaceae</taxon>
        <taxon>Deinococcus</taxon>
    </lineage>
</organism>
<dbReference type="PANTHER" id="PTHR12526">
    <property type="entry name" value="GLYCOSYLTRANSFERASE"/>
    <property type="match status" value="1"/>
</dbReference>
<dbReference type="Gene3D" id="3.40.50.2000">
    <property type="entry name" value="Glycogen Phosphorylase B"/>
    <property type="match status" value="1"/>
</dbReference>
<reference evidence="1 2" key="1">
    <citation type="submission" date="2014-03" db="EMBL/GenBank/DDBJ databases">
        <title>Draft genome sequence of Deinococcus phoenicis 1P10ME.</title>
        <authorList>
            <person name="Stepanov V.G."/>
            <person name="Vaishampayan P."/>
            <person name="Venkateswaran K."/>
            <person name="Fox G.E."/>
        </authorList>
    </citation>
    <scope>NUCLEOTIDE SEQUENCE [LARGE SCALE GENOMIC DNA]</scope>
    <source>
        <strain evidence="1 2">1P10ME</strain>
    </source>
</reference>
<dbReference type="Pfam" id="PF13692">
    <property type="entry name" value="Glyco_trans_1_4"/>
    <property type="match status" value="1"/>
</dbReference>
<protein>
    <submittedName>
        <fullName evidence="1">Uncharacterized protein</fullName>
    </submittedName>
</protein>
<dbReference type="eggNOG" id="COG0438">
    <property type="taxonomic scope" value="Bacteria"/>
</dbReference>
<evidence type="ECO:0000313" key="2">
    <source>
        <dbReference type="Proteomes" id="UP000020492"/>
    </source>
</evidence>
<dbReference type="AlphaFoldDB" id="A0A016QSX7"/>
<dbReference type="OrthoDB" id="9794513at2"/>
<dbReference type="RefSeq" id="WP_034354012.1">
    <property type="nucleotide sequence ID" value="NZ_JHAC01000011.1"/>
</dbReference>
<comment type="caution">
    <text evidence="1">The sequence shown here is derived from an EMBL/GenBank/DDBJ whole genome shotgun (WGS) entry which is preliminary data.</text>
</comment>
<accession>A0A016QSX7</accession>
<proteinExistence type="predicted"/>
<evidence type="ECO:0000313" key="1">
    <source>
        <dbReference type="EMBL" id="EYB69153.1"/>
    </source>
</evidence>
<dbReference type="PATRIC" id="fig|1476583.3.peg.754"/>
<sequence>MRPLRILTWHIHGSYLHYLTQAPHEFYLPVKPGRPEGYGGRAGDFRWGDNVHDVPAEEVRNQTFDAVLFQSHRNYLEDQFEILSPAQRRLPRIYLEHDPPRETPTDTRHPVDDPEVLLVHVTPFNDLMWDSGRTPTRVIEHGVLDPGLRWTGENARGLTVVNGLQKRGRRLGADVFERVRSEVPLDLIGMESEAAGGLGSVPLAELPAFAAPYRFFFNPIRYTSLGLAVCEAMMLGMPILGLATTEMATAVQNGVNGYVDTDVRRLMERMRHLLDDPGEARRLGAGAREVARERFSMGRFTRDWDAAFREVAGRGALVGGL</sequence>